<sequence length="397" mass="45192">MLIDNLNNNLFFRALVGENVTHLCDCPVLTKSDYASAINQLRTQFKPTDEFWQSVYWSPTGGSTDIDSKSFFFPWDNKEVNQQRKLMAKALSLPFLGPFSHNHTMANLFPGTHMYRSLELFNQLATDANITSLPISSSCTNQETDEFIEHFSPDIIAGAPITLADYAMYCLNNDLVRPKSAVLYASNPLFPVQEQAIIKAFNKPTIYSVYGSAETGPWAFHNSKVLSKNQFIIVEDIADVEIIEPDTNGYGAIVVTIKLRQRFPVVRYAIGDIGKLSTVDFENHQYRLLEVTGRNEQWLSYADLNIELKILSELLEHYLDWQIIQYFEKEDTIEILEVRLLASPSNYDLSSLTRQLETLLLIHEFKGALKLKVTCVSLDQLIKSTLSQKVIKVVDKR</sequence>
<organism evidence="1 2">
    <name type="scientific">Vibrio caribbeanicus ATCC BAA-2122</name>
    <dbReference type="NCBI Taxonomy" id="796620"/>
    <lineage>
        <taxon>Bacteria</taxon>
        <taxon>Pseudomonadati</taxon>
        <taxon>Pseudomonadota</taxon>
        <taxon>Gammaproteobacteria</taxon>
        <taxon>Vibrionales</taxon>
        <taxon>Vibrionaceae</taxon>
        <taxon>Vibrio</taxon>
    </lineage>
</organism>
<dbReference type="PANTHER" id="PTHR43845:SF1">
    <property type="entry name" value="BLR5969 PROTEIN"/>
    <property type="match status" value="1"/>
</dbReference>
<dbReference type="RefSeq" id="WP_009600473.1">
    <property type="nucleotide sequence ID" value="NZ_AEIU01000059.1"/>
</dbReference>
<dbReference type="OrthoDB" id="580775at2"/>
<reference evidence="1 2" key="1">
    <citation type="journal article" date="2012" name="Int. J. Syst. Evol. Microbiol.">
        <title>Vibrio caribbeanicus sp. nov., isolated from the marine sponge Scleritoderma cyanea.</title>
        <authorList>
            <person name="Hoffmann M."/>
            <person name="Monday S.R."/>
            <person name="Allard M.W."/>
            <person name="Strain E.A."/>
            <person name="Whittaker P."/>
            <person name="Naum M."/>
            <person name="McCarthy P.J."/>
            <person name="Lopez J.V."/>
            <person name="Fischer M."/>
            <person name="Brown E.W."/>
        </authorList>
    </citation>
    <scope>NUCLEOTIDE SEQUENCE [LARGE SCALE GENOMIC DNA]</scope>
    <source>
        <strain evidence="1 2">ATCC BAA-2122</strain>
    </source>
</reference>
<proteinExistence type="predicted"/>
<comment type="caution">
    <text evidence="1">The sequence shown here is derived from an EMBL/GenBank/DDBJ whole genome shotgun (WGS) entry which is preliminary data.</text>
</comment>
<dbReference type="eggNOG" id="COG1541">
    <property type="taxonomic scope" value="Bacteria"/>
</dbReference>
<keyword evidence="2" id="KW-1185">Reference proteome</keyword>
<dbReference type="EMBL" id="AEIU01000059">
    <property type="protein sequence ID" value="EFP97292.1"/>
    <property type="molecule type" value="Genomic_DNA"/>
</dbReference>
<name>E3BHK3_9VIBR</name>
<dbReference type="InterPro" id="IPR042099">
    <property type="entry name" value="ANL_N_sf"/>
</dbReference>
<dbReference type="PANTHER" id="PTHR43845">
    <property type="entry name" value="BLR5969 PROTEIN"/>
    <property type="match status" value="1"/>
</dbReference>
<protein>
    <submittedName>
        <fullName evidence="1">Uncharacterized protein</fullName>
    </submittedName>
</protein>
<accession>E3BHK3</accession>
<dbReference type="Gene3D" id="3.40.50.12780">
    <property type="entry name" value="N-terminal domain of ligase-like"/>
    <property type="match status" value="1"/>
</dbReference>
<evidence type="ECO:0000313" key="2">
    <source>
        <dbReference type="Proteomes" id="UP000002943"/>
    </source>
</evidence>
<evidence type="ECO:0000313" key="1">
    <source>
        <dbReference type="EMBL" id="EFP97292.1"/>
    </source>
</evidence>
<dbReference type="AlphaFoldDB" id="E3BHK3"/>
<dbReference type="STRING" id="796620.VIBC2010_17894"/>
<gene>
    <name evidence="1" type="ORF">VIBC2010_17894</name>
</gene>
<dbReference type="Proteomes" id="UP000002943">
    <property type="component" value="Unassembled WGS sequence"/>
</dbReference>
<dbReference type="SUPFAM" id="SSF56801">
    <property type="entry name" value="Acetyl-CoA synthetase-like"/>
    <property type="match status" value="1"/>
</dbReference>